<sequence>MRKRSFWRRAAALLAAAVVGCTSVGAGMEAGTRTAEAATGNYMVEHLDRGIAAFGTGRGMLVSWRVLANDPADAVYRLYRDDRLIYTSQSGQATCYLDAEGQSSSVYRVDTLADVTVTGSDTCTLKSGTGYLDIPLSQPGSNYSPNDCSCGDVDGDGQYELILKWDPSNSQDNSKSGYTDNVFIDCYRLTGERLWRIDLGRNIRAGQHYTQFLVADFDLDGKAEMTCKTADGTVDGTGKVIGNASADYRNSGGYVLSGPEYYTLFDGETGKALDTVDYPYPRGDVSKWGDKYGNRVDRFLGAVCYLDGVHPSAVTVRGYYTRMTAAAFDVKNKKLVRRWGFDTGNNSSAKGYGNGNHNAMPADVDGDGKQELVLGGVCLDDDGTALWCTGKGHGDAMHVGDLDPDRPGLEAFVCHEAKPYGISLLDAKNGSVIWHRDGGKDTGRCCADNITADVKGSLYWGLGYDVVDSAGKTVASNRPSINFLIHWDGDLERELLDGNTITKYSVKGGASAVFTADGCESNNGTKSVPCLTADLFGDWREELVMRTSDNKHLRIYATPETTTYRLTTLMQDPQYRMQVAAEQSGYNQPAHQSFYLGSDRALPERTPVNVLGVTASGAKATPTPTVAPSSGDGLRKGAVMDTTKAYMIRNRNSGLYLDVEGGIGAEGSNVIQWGGDPSKPQTNQVWYLREVNWGYYYIYSALDDGNTYLLNCANGNNGTNIDIQKDHGYSTTYFKFVDNGDASYEIVTRSSRDKSCVEIGNALKTAGSNVQQYQWNDHDCQKWELVPVEFGEAKTPTATPKPTNTPVPTATPIPTTAPAATATPVPTATKKPTSTPAPTPKATAGPTPTANPAPPDADGNRVGAEMNTTKAYMIRNVNSGRYMEVENGEAKAGANVDQWSGDPSAPLQHQVWFLREVNWGYYYIYSALGDGNTYLLDCANANDGTNINIAEKNGYSNQYFKFVDNHNGTYEIVTRSSRDKSCVEIGNARITAGGNVQQYQWNDHDCQKWELIPVTYGKQKVRYTDLNLEEEFSGKGGLIPRRASQGKTETQVAASGSVFAIDQNYTEGVEETTNAGFTGRAYLNLDNKVGSSVEWRINVPEEGNYLCTFRHANGTTVDRKMKVRVNGGTDVWMQSFSGTGAWTQWKERSIVLPLRKGINAVAMTSVTADGGPNFDFLSYEWTDEPVPEPYVEPSPAPTEKPDPTKSRTIWIAGDSTVQTYSSRYAPQQGWGAHLADFIPSNNRVNNHAMAGRSSKSFVEEGRLQTILNQIQPGDYLLVQFGINDSASTKTERYAPPCGTIPGTAGSYEYYMEQFIKGALDRGAKPIIVTTVIGLKATTNGVFRGTYGRWCDACRRLAEYYRVPLVDLNTLSADHYNQVGYNEAYTYHMISTGNGNTDQTHFTEKGAKAIAKLVADDLKRQGLV</sequence>
<gene>
    <name evidence="4" type="ORF">EubceDRAFT1_1155</name>
</gene>
<dbReference type="Gene3D" id="3.40.50.1110">
    <property type="entry name" value="SGNH hydrolase"/>
    <property type="match status" value="1"/>
</dbReference>
<feature type="domain" description="CBM6" evidence="3">
    <location>
        <begin position="1048"/>
        <end position="1180"/>
    </location>
</feature>
<dbReference type="PANTHER" id="PTHR43118:SF1">
    <property type="entry name" value="RHAMNOGALACTURONAN LYASE (EUROFUNG)"/>
    <property type="match status" value="1"/>
</dbReference>
<dbReference type="InterPro" id="IPR008979">
    <property type="entry name" value="Galactose-bd-like_sf"/>
</dbReference>
<dbReference type="CDD" id="cd04082">
    <property type="entry name" value="CBM35_pectate_lyase-like"/>
    <property type="match status" value="1"/>
</dbReference>
<reference evidence="4 5" key="2">
    <citation type="submission" date="2012-02" db="EMBL/GenBank/DDBJ databases">
        <title>Improved High-Quality Draft sequence of Eubacterium cellulosolvens 6.</title>
        <authorList>
            <consortium name="US DOE Joint Genome Institute"/>
            <person name="Lucas S."/>
            <person name="Han J."/>
            <person name="Lapidus A."/>
            <person name="Cheng J.-F."/>
            <person name="Goodwin L."/>
            <person name="Pitluck S."/>
            <person name="Peters L."/>
            <person name="Mikhailova N."/>
            <person name="Gu W."/>
            <person name="Detter J.C."/>
            <person name="Han C."/>
            <person name="Tapia R."/>
            <person name="Land M."/>
            <person name="Hauser L."/>
            <person name="Kyrpides N."/>
            <person name="Ivanova N."/>
            <person name="Pagani I."/>
            <person name="Johnson E."/>
            <person name="Mukhopadhyay B."/>
            <person name="Anderson I."/>
            <person name="Woyke T."/>
        </authorList>
    </citation>
    <scope>NUCLEOTIDE SEQUENCE [LARGE SCALE GENOMIC DNA]</scope>
    <source>
        <strain evidence="4 5">6</strain>
    </source>
</reference>
<dbReference type="InterPro" id="IPR000772">
    <property type="entry name" value="Ricin_B_lectin"/>
</dbReference>
<dbReference type="InterPro" id="IPR005084">
    <property type="entry name" value="CBM6"/>
</dbReference>
<proteinExistence type="predicted"/>
<dbReference type="EMBL" id="CM001487">
    <property type="protein sequence ID" value="EIM56972.1"/>
    <property type="molecule type" value="Genomic_DNA"/>
</dbReference>
<dbReference type="eggNOG" id="COG2755">
    <property type="taxonomic scope" value="Bacteria"/>
</dbReference>
<dbReference type="CDD" id="cd00161">
    <property type="entry name" value="beta-trefoil_Ricin-like"/>
    <property type="match status" value="2"/>
</dbReference>
<evidence type="ECO:0000256" key="1">
    <source>
        <dbReference type="SAM" id="MobiDB-lite"/>
    </source>
</evidence>
<dbReference type="PROSITE" id="PS51175">
    <property type="entry name" value="CBM6"/>
    <property type="match status" value="1"/>
</dbReference>
<dbReference type="CDD" id="cd10318">
    <property type="entry name" value="RGL11"/>
    <property type="match status" value="1"/>
</dbReference>
<dbReference type="HOGENOM" id="CLU_252923_0_0_9"/>
<dbReference type="Gene3D" id="2.60.120.260">
    <property type="entry name" value="Galactose-binding domain-like"/>
    <property type="match status" value="1"/>
</dbReference>
<dbReference type="STRING" id="633697.EubceDRAFT1_1155"/>
<evidence type="ECO:0000313" key="5">
    <source>
        <dbReference type="Proteomes" id="UP000005753"/>
    </source>
</evidence>
<keyword evidence="2" id="KW-0732">Signal</keyword>
<dbReference type="Pfam" id="PF18370">
    <property type="entry name" value="RGI_lyase"/>
    <property type="match status" value="1"/>
</dbReference>
<dbReference type="Pfam" id="PF14200">
    <property type="entry name" value="RicinB_lectin_2"/>
    <property type="match status" value="3"/>
</dbReference>
<dbReference type="Gene3D" id="2.80.10.50">
    <property type="match status" value="2"/>
</dbReference>
<feature type="chain" id="PRO_5039461826" evidence="2">
    <location>
        <begin position="27"/>
        <end position="1423"/>
    </location>
</feature>
<dbReference type="CDD" id="cd01821">
    <property type="entry name" value="Rhamnogalacturan_acetylesterase_like"/>
    <property type="match status" value="1"/>
</dbReference>
<dbReference type="InterPro" id="IPR034641">
    <property type="entry name" value="RGL11"/>
</dbReference>
<dbReference type="InterPro" id="IPR035992">
    <property type="entry name" value="Ricin_B-like_lectins"/>
</dbReference>
<dbReference type="SUPFAM" id="SSF49785">
    <property type="entry name" value="Galactose-binding domain-like"/>
    <property type="match status" value="1"/>
</dbReference>
<accession>I5AT49</accession>
<evidence type="ECO:0000256" key="2">
    <source>
        <dbReference type="SAM" id="SignalP"/>
    </source>
</evidence>
<dbReference type="InterPro" id="IPR028994">
    <property type="entry name" value="Integrin_alpha_N"/>
</dbReference>
<protein>
    <submittedName>
        <fullName evidence="4">Lysophospholipase L1-like esterase</fullName>
    </submittedName>
</protein>
<dbReference type="SUPFAM" id="SSF50370">
    <property type="entry name" value="Ricin B-like lectins"/>
    <property type="match status" value="2"/>
</dbReference>
<dbReference type="Gene3D" id="2.60.40.10">
    <property type="entry name" value="Immunoglobulins"/>
    <property type="match status" value="1"/>
</dbReference>
<feature type="compositionally biased region" description="Low complexity" evidence="1">
    <location>
        <begin position="812"/>
        <end position="848"/>
    </location>
</feature>
<dbReference type="eggNOG" id="COG1520">
    <property type="taxonomic scope" value="Bacteria"/>
</dbReference>
<dbReference type="SUPFAM" id="SSF69318">
    <property type="entry name" value="Integrin alpha N-terminal domain"/>
    <property type="match status" value="1"/>
</dbReference>
<dbReference type="InterPro" id="IPR041624">
    <property type="entry name" value="RGI_lyase"/>
</dbReference>
<dbReference type="OrthoDB" id="9783374at2"/>
<name>I5AT49_EUBC6</name>
<keyword evidence="5" id="KW-1185">Reference proteome</keyword>
<reference evidence="4 5" key="1">
    <citation type="submission" date="2010-08" db="EMBL/GenBank/DDBJ databases">
        <authorList>
            <consortium name="US DOE Joint Genome Institute (JGI-PGF)"/>
            <person name="Lucas S."/>
            <person name="Copeland A."/>
            <person name="Lapidus A."/>
            <person name="Cheng J.-F."/>
            <person name="Bruce D."/>
            <person name="Goodwin L."/>
            <person name="Pitluck S."/>
            <person name="Land M.L."/>
            <person name="Hauser L."/>
            <person name="Chang Y.-J."/>
            <person name="Anderson I.J."/>
            <person name="Johnson E."/>
            <person name="Mulhopadhyay B."/>
            <person name="Kyrpides N."/>
            <person name="Woyke T.J."/>
        </authorList>
    </citation>
    <scope>NUCLEOTIDE SEQUENCE [LARGE SCALE GENOMIC DNA]</scope>
    <source>
        <strain evidence="4 5">6</strain>
    </source>
</reference>
<dbReference type="GO" id="GO:0016788">
    <property type="term" value="F:hydrolase activity, acting on ester bonds"/>
    <property type="evidence" value="ECO:0007669"/>
    <property type="project" value="InterPro"/>
</dbReference>
<dbReference type="InterPro" id="IPR036514">
    <property type="entry name" value="SGNH_hydro_sf"/>
</dbReference>
<feature type="signal peptide" evidence="2">
    <location>
        <begin position="1"/>
        <end position="26"/>
    </location>
</feature>
<feature type="compositionally biased region" description="Low complexity" evidence="1">
    <location>
        <begin position="793"/>
        <end position="802"/>
    </location>
</feature>
<evidence type="ECO:0000259" key="3">
    <source>
        <dbReference type="PROSITE" id="PS51175"/>
    </source>
</evidence>
<evidence type="ECO:0000313" key="4">
    <source>
        <dbReference type="EMBL" id="EIM56972.1"/>
    </source>
</evidence>
<dbReference type="InterPro" id="IPR049366">
    <property type="entry name" value="RGL11_C"/>
</dbReference>
<dbReference type="InterPro" id="IPR037459">
    <property type="entry name" value="RhgT-like"/>
</dbReference>
<dbReference type="Pfam" id="PF21348">
    <property type="entry name" value="RGL11_C"/>
    <property type="match status" value="1"/>
</dbReference>
<dbReference type="Pfam" id="PF00657">
    <property type="entry name" value="Lipase_GDSL"/>
    <property type="match status" value="1"/>
</dbReference>
<feature type="region of interest" description="Disordered" evidence="1">
    <location>
        <begin position="793"/>
        <end position="863"/>
    </location>
</feature>
<organism evidence="4 5">
    <name type="scientific">Eubacterium cellulosolvens (strain ATCC 43171 / JCM 9499 / 6)</name>
    <name type="common">Cillobacterium cellulosolvens</name>
    <dbReference type="NCBI Taxonomy" id="633697"/>
    <lineage>
        <taxon>Bacteria</taxon>
        <taxon>Bacillati</taxon>
        <taxon>Bacillota</taxon>
        <taxon>Clostridia</taxon>
        <taxon>Eubacteriales</taxon>
        <taxon>Eubacteriaceae</taxon>
        <taxon>Eubacterium</taxon>
    </lineage>
</organism>
<dbReference type="SUPFAM" id="SSF52266">
    <property type="entry name" value="SGNH hydrolase"/>
    <property type="match status" value="1"/>
</dbReference>
<dbReference type="InterPro" id="IPR013783">
    <property type="entry name" value="Ig-like_fold"/>
</dbReference>
<dbReference type="PROSITE" id="PS51257">
    <property type="entry name" value="PROKAR_LIPOPROTEIN"/>
    <property type="match status" value="1"/>
</dbReference>
<dbReference type="InterPro" id="IPR001087">
    <property type="entry name" value="GDSL"/>
</dbReference>
<dbReference type="Proteomes" id="UP000005753">
    <property type="component" value="Chromosome"/>
</dbReference>
<dbReference type="GO" id="GO:0030246">
    <property type="term" value="F:carbohydrate binding"/>
    <property type="evidence" value="ECO:0007669"/>
    <property type="project" value="InterPro"/>
</dbReference>
<dbReference type="PANTHER" id="PTHR43118">
    <property type="entry name" value="RHAMNOGALACTURONAN LYASE (EUROFUNG)"/>
    <property type="match status" value="1"/>
</dbReference>